<dbReference type="EMBL" id="KI630473">
    <property type="protein sequence ID" value="EYU38863.1"/>
    <property type="molecule type" value="Genomic_DNA"/>
</dbReference>
<protein>
    <recommendedName>
        <fullName evidence="5">Protein kinase domain-containing protein</fullName>
    </recommendedName>
</protein>
<evidence type="ECO:0000313" key="6">
    <source>
        <dbReference type="EMBL" id="EYU38863.1"/>
    </source>
</evidence>
<keyword evidence="4" id="KW-0067">ATP-binding</keyword>
<organism evidence="6 7">
    <name type="scientific">Erythranthe guttata</name>
    <name type="common">Yellow monkey flower</name>
    <name type="synonym">Mimulus guttatus</name>
    <dbReference type="NCBI Taxonomy" id="4155"/>
    <lineage>
        <taxon>Eukaryota</taxon>
        <taxon>Viridiplantae</taxon>
        <taxon>Streptophyta</taxon>
        <taxon>Embryophyta</taxon>
        <taxon>Tracheophyta</taxon>
        <taxon>Spermatophyta</taxon>
        <taxon>Magnoliopsida</taxon>
        <taxon>eudicotyledons</taxon>
        <taxon>Gunneridae</taxon>
        <taxon>Pentapetalae</taxon>
        <taxon>asterids</taxon>
        <taxon>lamiids</taxon>
        <taxon>Lamiales</taxon>
        <taxon>Phrymaceae</taxon>
        <taxon>Erythranthe</taxon>
    </lineage>
</organism>
<evidence type="ECO:0000259" key="5">
    <source>
        <dbReference type="PROSITE" id="PS50011"/>
    </source>
</evidence>
<gene>
    <name evidence="6" type="ORF">MIMGU_mgv1a022043mg</name>
</gene>
<proteinExistence type="predicted"/>
<dbReference type="SUPFAM" id="SSF56112">
    <property type="entry name" value="Protein kinase-like (PK-like)"/>
    <property type="match status" value="1"/>
</dbReference>
<evidence type="ECO:0000256" key="1">
    <source>
        <dbReference type="ARBA" id="ARBA00004167"/>
    </source>
</evidence>
<dbReference type="GO" id="GO:0005524">
    <property type="term" value="F:ATP binding"/>
    <property type="evidence" value="ECO:0007669"/>
    <property type="project" value="UniProtKB-KW"/>
</dbReference>
<comment type="subcellular location">
    <subcellularLocation>
        <location evidence="1">Membrane</location>
        <topology evidence="1">Single-pass membrane protein</topology>
    </subcellularLocation>
</comment>
<feature type="domain" description="Protein kinase" evidence="5">
    <location>
        <begin position="294"/>
        <end position="585"/>
    </location>
</feature>
<keyword evidence="3" id="KW-0547">Nucleotide-binding</keyword>
<dbReference type="Proteomes" id="UP000030748">
    <property type="component" value="Unassembled WGS sequence"/>
</dbReference>
<feature type="non-terminal residue" evidence="6">
    <location>
        <position position="1"/>
    </location>
</feature>
<dbReference type="InterPro" id="IPR011009">
    <property type="entry name" value="Kinase-like_dom_sf"/>
</dbReference>
<evidence type="ECO:0000256" key="4">
    <source>
        <dbReference type="ARBA" id="ARBA00022840"/>
    </source>
</evidence>
<dbReference type="STRING" id="4155.A0A022RGD7"/>
<dbReference type="GO" id="GO:0030247">
    <property type="term" value="F:polysaccharide binding"/>
    <property type="evidence" value="ECO:0007669"/>
    <property type="project" value="InterPro"/>
</dbReference>
<dbReference type="PANTHER" id="PTHR46008">
    <property type="entry name" value="LEAF RUST 10 DISEASE-RESISTANCE LOCUS RECEPTOR-LIKE PROTEIN KINASE-LIKE 1.4"/>
    <property type="match status" value="1"/>
</dbReference>
<dbReference type="GO" id="GO:0004672">
    <property type="term" value="F:protein kinase activity"/>
    <property type="evidence" value="ECO:0007669"/>
    <property type="project" value="InterPro"/>
</dbReference>
<evidence type="ECO:0000256" key="2">
    <source>
        <dbReference type="ARBA" id="ARBA00022729"/>
    </source>
</evidence>
<dbReference type="PANTHER" id="PTHR46008:SF62">
    <property type="entry name" value="PROTEIN KINASE DOMAIN-CONTAINING PROTEIN"/>
    <property type="match status" value="1"/>
</dbReference>
<dbReference type="AlphaFoldDB" id="A0A022RGD7"/>
<evidence type="ECO:0000256" key="3">
    <source>
        <dbReference type="ARBA" id="ARBA00022741"/>
    </source>
</evidence>
<dbReference type="PROSITE" id="PS50011">
    <property type="entry name" value="PROTEIN_KINASE_DOM"/>
    <property type="match status" value="1"/>
</dbReference>
<dbReference type="GO" id="GO:0007166">
    <property type="term" value="P:cell surface receptor signaling pathway"/>
    <property type="evidence" value="ECO:0000318"/>
    <property type="project" value="GO_Central"/>
</dbReference>
<keyword evidence="2" id="KW-0732">Signal</keyword>
<sequence>SKCGSFENIPFPFYLNDSCRTLSDAFSLSCVDNSSSLFLNIDSESYNVLHFFSDGVLVDFPHTNNNNTSISMCRQYNDLRSFPFSGNQYFGISRENMLDLNDCDESYQSELCKVDSICEETSFEGCDGRKRYPSCCYPLTDWRPFSDFSKLFGCRGFSCWVNLGGSRIGKRGIKLEWAVPVNSTEATCAANAHPLNATSVASGIRCQCSNGFLGDGFSTGLGCLKSCFKDGKELGGDDWVVTSGLIVVSLTALCVLKLRRRKMRSDKFGCSEGHSESGVLRQKADCRSYRLFKYHELEEATKGFGEVVVDEGSTIMYAGVVVIGGGGSHSRVAVQRVIINQCCSQQMIHALSSRLERLSGVSHRNMARIIGWSIDAVPIIHVVYENGTTTTTTTTFKDHLTRDDQNYKLDWCTRLKIAAETANVLSFLQHEISPPIFHHALETGCIFLDTNFTVKLAGFGMMTMHHQIIDQEEQITTCSNCAEEDHHLNKNDVYSLGLVLVEIITGGTIQLQDKYFPISRTAFNLQKIINKGKLEEIVDPSLYYHEQTPFRREQIEIIADLATRCLLFGPHGKLGMADVARELMMHISSSSSTVDGSGILEETFSNSSLLQMISMSPDNSIYLPTPVS</sequence>
<dbReference type="Pfam" id="PF13947">
    <property type="entry name" value="GUB_WAK_bind"/>
    <property type="match status" value="1"/>
</dbReference>
<reference evidence="6 7" key="1">
    <citation type="journal article" date="2013" name="Proc. Natl. Acad. Sci. U.S.A.">
        <title>Fine-scale variation in meiotic recombination in Mimulus inferred from population shotgun sequencing.</title>
        <authorList>
            <person name="Hellsten U."/>
            <person name="Wright K.M."/>
            <person name="Jenkins J."/>
            <person name="Shu S."/>
            <person name="Yuan Y."/>
            <person name="Wessler S.R."/>
            <person name="Schmutz J."/>
            <person name="Willis J.H."/>
            <person name="Rokhsar D.S."/>
        </authorList>
    </citation>
    <scope>NUCLEOTIDE SEQUENCE [LARGE SCALE GENOMIC DNA]</scope>
    <source>
        <strain evidence="7">cv. DUN x IM62</strain>
    </source>
</reference>
<dbReference type="Gene3D" id="1.10.510.10">
    <property type="entry name" value="Transferase(Phosphotransferase) domain 1"/>
    <property type="match status" value="1"/>
</dbReference>
<name>A0A022RGD7_ERYGU</name>
<dbReference type="InterPro" id="IPR000719">
    <property type="entry name" value="Prot_kinase_dom"/>
</dbReference>
<evidence type="ECO:0000313" key="7">
    <source>
        <dbReference type="Proteomes" id="UP000030748"/>
    </source>
</evidence>
<dbReference type="Gene3D" id="3.30.200.20">
    <property type="entry name" value="Phosphorylase Kinase, domain 1"/>
    <property type="match status" value="1"/>
</dbReference>
<dbReference type="InterPro" id="IPR025287">
    <property type="entry name" value="WAK_GUB"/>
</dbReference>
<accession>A0A022RGD7</accession>
<dbReference type="eggNOG" id="KOG1187">
    <property type="taxonomic scope" value="Eukaryota"/>
</dbReference>
<keyword evidence="7" id="KW-1185">Reference proteome</keyword>
<dbReference type="Pfam" id="PF07714">
    <property type="entry name" value="PK_Tyr_Ser-Thr"/>
    <property type="match status" value="1"/>
</dbReference>
<dbReference type="InterPro" id="IPR001245">
    <property type="entry name" value="Ser-Thr/Tyr_kinase_cat_dom"/>
</dbReference>
<dbReference type="GO" id="GO:0005886">
    <property type="term" value="C:plasma membrane"/>
    <property type="evidence" value="ECO:0000318"/>
    <property type="project" value="GO_Central"/>
</dbReference>